<gene>
    <name evidence="5" type="ORF">MAIT1_02096</name>
</gene>
<feature type="domain" description="Peptidase C14 caspase" evidence="4">
    <location>
        <begin position="523"/>
        <end position="717"/>
    </location>
</feature>
<evidence type="ECO:0000313" key="6">
    <source>
        <dbReference type="Proteomes" id="UP000194003"/>
    </source>
</evidence>
<accession>A0A1Y2K1X9</accession>
<dbReference type="AlphaFoldDB" id="A0A1Y2K1X9"/>
<evidence type="ECO:0000256" key="2">
    <source>
        <dbReference type="ARBA" id="ARBA00022737"/>
    </source>
</evidence>
<dbReference type="InterPro" id="IPR019775">
    <property type="entry name" value="WD40_repeat_CS"/>
</dbReference>
<sequence length="786" mass="84528">MMRQHTRNLTRAISFQAREAIKPKLYIKSGALKQVRHLDLSADGRNLVMTLSDDSLRIWDLSQGREVVRYAVDGAPPQAARVSQDGRDVLLRNADGEASLLRLWPEQANMAAVTAAPQAHALAQRWRVTAMGFGRGGAALILADQSGGVSVWSRDGLKRVTQDAGEGAAAVALAVAPDGQRFAVARDDGSVEIWSLDGGLNIQSVAQWTLSEAPKFLALDETQAVALTESGHMALMRPGGEAKWRYQVIPSAPAAMSALGGEALAVLDSERVLYRVSLDGGAQKIDKTPIERATGVAMSPNGGRILLAGGKGHVAALDALTGERLVSIHSTKTGWAALDGQGRFDGVEAALQDVSWDADGTVLELDRFSKGYFEPGLAAKWLWTGTARKSTLITQPEKAPEAGIYLPPVVKLEVDAEDEIAAGAPIELRIVAQIQGGEPGEAQTPRLFHNGKRVADSLLQAEGEEVHEGLRTWRWRAAIAAAPGRNALRAVVAGWQDLLGQSDERIIDASSGGAPANFYIAGVGINEYQGPELALNFSVADAQAFTEAYLKHTKGGGQVQSVRTLFLDQQADRSHITEQLAKFRLTTKPTDTVMVFLSGHGKVVGGEWYFLPYEATSLRNDYEITKVGVSASTLGAHLVAIPAQQVVLIIDACQSGAVVDHFNHAAQQRRMLRGLSQDTGVHVLAATRADQLAPEFGDLGHGLFTYTLLFGLKQDKKGGQHADRWPRDGRIMVSELKNFTGYYVPRLAKALERKYRNEGRARGVDLATSAPVTPTGASYGKDFPLF</sequence>
<protein>
    <submittedName>
        <fullName evidence="5">Putative peptidase C14, caspase catalytic subunit p20</fullName>
    </submittedName>
</protein>
<dbReference type="InterPro" id="IPR029030">
    <property type="entry name" value="Caspase-like_dom_sf"/>
</dbReference>
<dbReference type="InterPro" id="IPR011600">
    <property type="entry name" value="Pept_C14_caspase"/>
</dbReference>
<dbReference type="GO" id="GO:0006508">
    <property type="term" value="P:proteolysis"/>
    <property type="evidence" value="ECO:0007669"/>
    <property type="project" value="InterPro"/>
</dbReference>
<dbReference type="Gene3D" id="2.130.10.10">
    <property type="entry name" value="YVTN repeat-like/Quinoprotein amine dehydrogenase"/>
    <property type="match status" value="2"/>
</dbReference>
<evidence type="ECO:0000256" key="1">
    <source>
        <dbReference type="ARBA" id="ARBA00022574"/>
    </source>
</evidence>
<dbReference type="STRING" id="1434232.MAIT1_02096"/>
<proteinExistence type="predicted"/>
<evidence type="ECO:0000259" key="4">
    <source>
        <dbReference type="Pfam" id="PF00656"/>
    </source>
</evidence>
<dbReference type="PROSITE" id="PS00678">
    <property type="entry name" value="WD_REPEATS_1"/>
    <property type="match status" value="1"/>
</dbReference>
<evidence type="ECO:0000313" key="5">
    <source>
        <dbReference type="EMBL" id="OSM02018.1"/>
    </source>
</evidence>
<keyword evidence="6" id="KW-1185">Reference proteome</keyword>
<name>A0A1Y2K1X9_9PROT</name>
<dbReference type="EMBL" id="LVJN01000020">
    <property type="protein sequence ID" value="OSM02018.1"/>
    <property type="molecule type" value="Genomic_DNA"/>
</dbReference>
<dbReference type="SMART" id="SM00320">
    <property type="entry name" value="WD40"/>
    <property type="match status" value="2"/>
</dbReference>
<dbReference type="Pfam" id="PF00656">
    <property type="entry name" value="Peptidase_C14"/>
    <property type="match status" value="1"/>
</dbReference>
<reference evidence="5 6" key="1">
    <citation type="journal article" date="2016" name="BMC Genomics">
        <title>Combined genomic and structural analyses of a cultured magnetotactic bacterium reveals its niche adaptation to a dynamic environment.</title>
        <authorList>
            <person name="Araujo A.C."/>
            <person name="Morillo V."/>
            <person name="Cypriano J."/>
            <person name="Teixeira L.C."/>
            <person name="Leao P."/>
            <person name="Lyra S."/>
            <person name="Almeida L.G."/>
            <person name="Bazylinski D.A."/>
            <person name="Vasconcellos A.T."/>
            <person name="Abreu F."/>
            <person name="Lins U."/>
        </authorList>
    </citation>
    <scope>NUCLEOTIDE SEQUENCE [LARGE SCALE GENOMIC DNA]</scope>
    <source>
        <strain evidence="5 6">IT-1</strain>
    </source>
</reference>
<dbReference type="SUPFAM" id="SSF63829">
    <property type="entry name" value="Calcium-dependent phosphotriesterase"/>
    <property type="match status" value="1"/>
</dbReference>
<dbReference type="InterPro" id="IPR001680">
    <property type="entry name" value="WD40_rpt"/>
</dbReference>
<dbReference type="PANTHER" id="PTHR44129">
    <property type="entry name" value="WD REPEAT-CONTAINING PROTEIN POP1"/>
    <property type="match status" value="1"/>
</dbReference>
<dbReference type="InterPro" id="IPR015943">
    <property type="entry name" value="WD40/YVTN_repeat-like_dom_sf"/>
</dbReference>
<dbReference type="InterPro" id="IPR050349">
    <property type="entry name" value="WD_LIS1/nudF_dynein_reg"/>
</dbReference>
<evidence type="ECO:0000256" key="3">
    <source>
        <dbReference type="PROSITE-ProRule" id="PRU00221"/>
    </source>
</evidence>
<dbReference type="Gene3D" id="3.40.50.1460">
    <property type="match status" value="1"/>
</dbReference>
<keyword evidence="1 3" id="KW-0853">WD repeat</keyword>
<dbReference type="Pfam" id="PF00400">
    <property type="entry name" value="WD40"/>
    <property type="match status" value="2"/>
</dbReference>
<comment type="caution">
    <text evidence="5">The sequence shown here is derived from an EMBL/GenBank/DDBJ whole genome shotgun (WGS) entry which is preliminary data.</text>
</comment>
<feature type="repeat" description="WD" evidence="3">
    <location>
        <begin position="163"/>
        <end position="204"/>
    </location>
</feature>
<dbReference type="SUPFAM" id="SSF52129">
    <property type="entry name" value="Caspase-like"/>
    <property type="match status" value="1"/>
</dbReference>
<dbReference type="Proteomes" id="UP000194003">
    <property type="component" value="Unassembled WGS sequence"/>
</dbReference>
<feature type="repeat" description="WD" evidence="3">
    <location>
        <begin position="28"/>
        <end position="69"/>
    </location>
</feature>
<organism evidence="5 6">
    <name type="scientific">Magnetofaba australis IT-1</name>
    <dbReference type="NCBI Taxonomy" id="1434232"/>
    <lineage>
        <taxon>Bacteria</taxon>
        <taxon>Pseudomonadati</taxon>
        <taxon>Pseudomonadota</taxon>
        <taxon>Magnetococcia</taxon>
        <taxon>Magnetococcales</taxon>
        <taxon>Magnetococcaceae</taxon>
        <taxon>Magnetofaba</taxon>
    </lineage>
</organism>
<dbReference type="GO" id="GO:0004197">
    <property type="term" value="F:cysteine-type endopeptidase activity"/>
    <property type="evidence" value="ECO:0007669"/>
    <property type="project" value="InterPro"/>
</dbReference>
<dbReference type="PROSITE" id="PS50082">
    <property type="entry name" value="WD_REPEATS_2"/>
    <property type="match status" value="2"/>
</dbReference>
<keyword evidence="2" id="KW-0677">Repeat</keyword>